<dbReference type="GO" id="GO:0043066">
    <property type="term" value="P:negative regulation of apoptotic process"/>
    <property type="evidence" value="ECO:0007669"/>
    <property type="project" value="TreeGrafter"/>
</dbReference>
<reference evidence="6 7" key="1">
    <citation type="submission" date="2019-09" db="EMBL/GenBank/DDBJ databases">
        <title>Bird 10,000 Genomes (B10K) Project - Family phase.</title>
        <authorList>
            <person name="Zhang G."/>
        </authorList>
    </citation>
    <scope>NUCLEOTIDE SEQUENCE [LARGE SCALE GENOMIC DNA]</scope>
    <source>
        <strain evidence="6">B10K-DU-029-44</strain>
        <tissue evidence="6">Heart</tissue>
    </source>
</reference>
<keyword evidence="5 6" id="KW-0418">Kinase</keyword>
<dbReference type="GO" id="GO:0044344">
    <property type="term" value="P:cellular response to fibroblast growth factor stimulus"/>
    <property type="evidence" value="ECO:0007669"/>
    <property type="project" value="TreeGrafter"/>
</dbReference>
<proteinExistence type="predicted"/>
<evidence type="ECO:0000256" key="2">
    <source>
        <dbReference type="ARBA" id="ARBA00022490"/>
    </source>
</evidence>
<comment type="subcellular location">
    <subcellularLocation>
        <location evidence="1">Cytoplasm</location>
    </subcellularLocation>
</comment>
<dbReference type="EMBL" id="VZRP01011539">
    <property type="protein sequence ID" value="NWV65354.1"/>
    <property type="molecule type" value="Genomic_DNA"/>
</dbReference>
<keyword evidence="3" id="KW-0723">Serine/threonine-protein kinase</keyword>
<name>A0A7K6GQA1_9PASS</name>
<evidence type="ECO:0000313" key="7">
    <source>
        <dbReference type="Proteomes" id="UP000564407"/>
    </source>
</evidence>
<gene>
    <name evidence="6" type="primary">Dstyk_1</name>
    <name evidence="6" type="ORF">MALELE_R05613</name>
</gene>
<evidence type="ECO:0000256" key="5">
    <source>
        <dbReference type="ARBA" id="ARBA00022777"/>
    </source>
</evidence>
<keyword evidence="2" id="KW-0963">Cytoplasm</keyword>
<comment type="caution">
    <text evidence="6">The sequence shown here is derived from an EMBL/GenBank/DDBJ whole genome shotgun (WGS) entry which is preliminary data.</text>
</comment>
<feature type="non-terminal residue" evidence="6">
    <location>
        <position position="1"/>
    </location>
</feature>
<organism evidence="6 7">
    <name type="scientific">Malurus elegans</name>
    <name type="common">Red-winged fairywren</name>
    <dbReference type="NCBI Taxonomy" id="720584"/>
    <lineage>
        <taxon>Eukaryota</taxon>
        <taxon>Metazoa</taxon>
        <taxon>Chordata</taxon>
        <taxon>Craniata</taxon>
        <taxon>Vertebrata</taxon>
        <taxon>Euteleostomi</taxon>
        <taxon>Archelosauria</taxon>
        <taxon>Archosauria</taxon>
        <taxon>Dinosauria</taxon>
        <taxon>Saurischia</taxon>
        <taxon>Theropoda</taxon>
        <taxon>Coelurosauria</taxon>
        <taxon>Aves</taxon>
        <taxon>Neognathae</taxon>
        <taxon>Neoaves</taxon>
        <taxon>Telluraves</taxon>
        <taxon>Australaves</taxon>
        <taxon>Passeriformes</taxon>
        <taxon>Meliphagoidea</taxon>
        <taxon>Maluridae</taxon>
        <taxon>Malurus</taxon>
    </lineage>
</organism>
<sequence length="309" mass="34836">QEVDIVVAPCRSFQPAEATLAELVAQVLPVVTFAISEPQLSPADQAELRQIKAKFSLPIFFLCSPDPELTSPKKPPSEEKSSLRSQLLELGYLSPSEPPCGGGARSSLAEQPDKLRLLSVFCRQLLQEHLVEAATRLNELHCRCLNIFIDQAFDMQRDLQITPKRLEYTRRKENELYESLMGIANRKQEEMKDVIVETLGNMKEELLEDAAGMEFRDIIIPENGEPVSSKDIKCCIKQIQELIISRLNQAVANKLISSVDYLRESFVGTLERCLKSLEESWEVSVHPSRSLEKPKDGSVHITSNYLKQV</sequence>
<evidence type="ECO:0000313" key="6">
    <source>
        <dbReference type="EMBL" id="NWV65354.1"/>
    </source>
</evidence>
<accession>A0A7K6GQA1</accession>
<dbReference type="AlphaFoldDB" id="A0A7K6GQA1"/>
<evidence type="ECO:0000256" key="1">
    <source>
        <dbReference type="ARBA" id="ARBA00004496"/>
    </source>
</evidence>
<protein>
    <submittedName>
        <fullName evidence="6">DUSTY kinase</fullName>
    </submittedName>
</protein>
<dbReference type="GO" id="GO:0045743">
    <property type="term" value="P:positive regulation of fibroblast growth factor receptor signaling pathway"/>
    <property type="evidence" value="ECO:0007669"/>
    <property type="project" value="TreeGrafter"/>
</dbReference>
<dbReference type="InterPro" id="IPR051302">
    <property type="entry name" value="Dual_SerThr-Tyr_Kinase"/>
</dbReference>
<dbReference type="PANTHER" id="PTHR46392:SF1">
    <property type="entry name" value="DUAL SERINE_THREONINE AND TYROSINE PROTEIN KINASE"/>
    <property type="match status" value="1"/>
</dbReference>
<keyword evidence="4" id="KW-0808">Transferase</keyword>
<dbReference type="GO" id="GO:0070374">
    <property type="term" value="P:positive regulation of ERK1 and ERK2 cascade"/>
    <property type="evidence" value="ECO:0007669"/>
    <property type="project" value="TreeGrafter"/>
</dbReference>
<feature type="non-terminal residue" evidence="6">
    <location>
        <position position="309"/>
    </location>
</feature>
<evidence type="ECO:0000256" key="3">
    <source>
        <dbReference type="ARBA" id="ARBA00022527"/>
    </source>
</evidence>
<evidence type="ECO:0000256" key="4">
    <source>
        <dbReference type="ARBA" id="ARBA00022679"/>
    </source>
</evidence>
<dbReference type="GO" id="GO:0004674">
    <property type="term" value="F:protein serine/threonine kinase activity"/>
    <property type="evidence" value="ECO:0007669"/>
    <property type="project" value="UniProtKB-KW"/>
</dbReference>
<dbReference type="GO" id="GO:0005737">
    <property type="term" value="C:cytoplasm"/>
    <property type="evidence" value="ECO:0007669"/>
    <property type="project" value="UniProtKB-SubCell"/>
</dbReference>
<keyword evidence="7" id="KW-1185">Reference proteome</keyword>
<dbReference type="PANTHER" id="PTHR46392">
    <property type="entry name" value="DUAL SERINE/THREONINE AND TYROSINE PROTEIN KINASE"/>
    <property type="match status" value="1"/>
</dbReference>
<dbReference type="Proteomes" id="UP000564407">
    <property type="component" value="Unassembled WGS sequence"/>
</dbReference>